<evidence type="ECO:0000313" key="2">
    <source>
        <dbReference type="Proteomes" id="UP001057452"/>
    </source>
</evidence>
<evidence type="ECO:0000313" key="1">
    <source>
        <dbReference type="EMBL" id="KAI4817651.1"/>
    </source>
</evidence>
<gene>
    <name evidence="1" type="ORF">KUCAC02_011034</name>
</gene>
<dbReference type="Proteomes" id="UP001057452">
    <property type="component" value="Chromosome 11"/>
</dbReference>
<accession>A0ACB9WUJ3</accession>
<dbReference type="EMBL" id="CM043795">
    <property type="protein sequence ID" value="KAI4817651.1"/>
    <property type="molecule type" value="Genomic_DNA"/>
</dbReference>
<keyword evidence="2" id="KW-1185">Reference proteome</keyword>
<sequence>MTYQTDSSCGRGGFSAGHSPCCGPGLFDRRLGRDATDTPGLGSLLRLSIKLKLALGPSLLPLRHRCPLTSRRKAPPVTLRRPYGSPAPQEVQLAFTKM</sequence>
<protein>
    <submittedName>
        <fullName evidence="1">Uncharacterized protein</fullName>
    </submittedName>
</protein>
<name>A0ACB9WUJ3_CHAAC</name>
<organism evidence="1 2">
    <name type="scientific">Chaenocephalus aceratus</name>
    <name type="common">Blackfin icefish</name>
    <name type="synonym">Chaenichthys aceratus</name>
    <dbReference type="NCBI Taxonomy" id="36190"/>
    <lineage>
        <taxon>Eukaryota</taxon>
        <taxon>Metazoa</taxon>
        <taxon>Chordata</taxon>
        <taxon>Craniata</taxon>
        <taxon>Vertebrata</taxon>
        <taxon>Euteleostomi</taxon>
        <taxon>Actinopterygii</taxon>
        <taxon>Neopterygii</taxon>
        <taxon>Teleostei</taxon>
        <taxon>Neoteleostei</taxon>
        <taxon>Acanthomorphata</taxon>
        <taxon>Eupercaria</taxon>
        <taxon>Perciformes</taxon>
        <taxon>Notothenioidei</taxon>
        <taxon>Channichthyidae</taxon>
        <taxon>Chaenocephalus</taxon>
    </lineage>
</organism>
<reference evidence="1" key="1">
    <citation type="submission" date="2022-05" db="EMBL/GenBank/DDBJ databases">
        <title>Chromosome-level genome of Chaenocephalus aceratus.</title>
        <authorList>
            <person name="Park H."/>
        </authorList>
    </citation>
    <scope>NUCLEOTIDE SEQUENCE</scope>
    <source>
        <strain evidence="1">KU_202001</strain>
    </source>
</reference>
<proteinExistence type="predicted"/>
<comment type="caution">
    <text evidence="1">The sequence shown here is derived from an EMBL/GenBank/DDBJ whole genome shotgun (WGS) entry which is preliminary data.</text>
</comment>